<dbReference type="RefSeq" id="WP_092920978.1">
    <property type="nucleotide sequence ID" value="NZ_FOYN01000002.1"/>
</dbReference>
<dbReference type="OrthoDB" id="169315at2157"/>
<feature type="transmembrane region" description="Helical" evidence="1">
    <location>
        <begin position="289"/>
        <end position="314"/>
    </location>
</feature>
<gene>
    <name evidence="2" type="ORF">SAMN04487937_1573</name>
</gene>
<feature type="transmembrane region" description="Helical" evidence="1">
    <location>
        <begin position="162"/>
        <end position="182"/>
    </location>
</feature>
<feature type="transmembrane region" description="Helical" evidence="1">
    <location>
        <begin position="247"/>
        <end position="277"/>
    </location>
</feature>
<evidence type="ECO:0000256" key="1">
    <source>
        <dbReference type="SAM" id="Phobius"/>
    </source>
</evidence>
<name>A0A1I6G3C9_HALSD</name>
<evidence type="ECO:0008006" key="4">
    <source>
        <dbReference type="Google" id="ProtNLM"/>
    </source>
</evidence>
<proteinExistence type="predicted"/>
<keyword evidence="3" id="KW-1185">Reference proteome</keyword>
<feature type="transmembrane region" description="Helical" evidence="1">
    <location>
        <begin position="89"/>
        <end position="112"/>
    </location>
</feature>
<dbReference type="AlphaFoldDB" id="A0A1I6G3C9"/>
<evidence type="ECO:0000313" key="2">
    <source>
        <dbReference type="EMBL" id="SFR36689.1"/>
    </source>
</evidence>
<feature type="transmembrane region" description="Helical" evidence="1">
    <location>
        <begin position="124"/>
        <end position="141"/>
    </location>
</feature>
<keyword evidence="1" id="KW-1133">Transmembrane helix</keyword>
<dbReference type="EMBL" id="FOYN01000002">
    <property type="protein sequence ID" value="SFR36689.1"/>
    <property type="molecule type" value="Genomic_DNA"/>
</dbReference>
<keyword evidence="1" id="KW-0472">Membrane</keyword>
<sequence>MALVAAVLVAGVLRFEWDPQLLLFVYWVEAGIAAGRGVLQSLFAELPPSEAYRPCGTRMPFPLAALADVRGGVRLASWLPPVYPRNVPYVVLAVIPIAAFWPLAGLLLTGAVAPVVTTFAPPQTLWLAVLAVVVGQAVRFVDWLRTETYESTAATGGSTRRYLVLVVVLAVVAPLALEGAAATGVGRLGLGLAVVAVRVAYDLVELRHPGWVESAVFSDETVGGERSVEAPDGEPVASFESDRRGTLVASVIGGVLVSVLGVMLFPVLVGGLVGLLVGGGVLTTPSGPVVGAAVGVAVVVGVRVLVELVVGWVVSAHVVYHVYPDAVVAHNELTGATQWSVRRAEITEVTPSSDLFAGVLPEWYDTVKITTAGGESHTLGYFGDVESAARLLDGEGAG</sequence>
<protein>
    <recommendedName>
        <fullName evidence="4">Multidrug ABC transporter ATPase</fullName>
    </recommendedName>
</protein>
<dbReference type="Pfam" id="PF20108">
    <property type="entry name" value="DUF6498"/>
    <property type="match status" value="1"/>
</dbReference>
<evidence type="ECO:0000313" key="3">
    <source>
        <dbReference type="Proteomes" id="UP000198932"/>
    </source>
</evidence>
<dbReference type="InterPro" id="IPR045466">
    <property type="entry name" value="DUF6498"/>
</dbReference>
<accession>A0A1I6G3C9</accession>
<keyword evidence="1" id="KW-0812">Transmembrane</keyword>
<organism evidence="2 3">
    <name type="scientific">Halorubrum sodomense</name>
    <dbReference type="NCBI Taxonomy" id="35743"/>
    <lineage>
        <taxon>Archaea</taxon>
        <taxon>Methanobacteriati</taxon>
        <taxon>Methanobacteriota</taxon>
        <taxon>Stenosarchaea group</taxon>
        <taxon>Halobacteria</taxon>
        <taxon>Halobacteriales</taxon>
        <taxon>Haloferacaceae</taxon>
        <taxon>Halorubrum</taxon>
    </lineage>
</organism>
<dbReference type="Proteomes" id="UP000198932">
    <property type="component" value="Unassembled WGS sequence"/>
</dbReference>
<reference evidence="3" key="1">
    <citation type="submission" date="2016-10" db="EMBL/GenBank/DDBJ databases">
        <authorList>
            <person name="Varghese N."/>
            <person name="Submissions S."/>
        </authorList>
    </citation>
    <scope>NUCLEOTIDE SEQUENCE [LARGE SCALE GENOMIC DNA]</scope>
    <source>
        <strain evidence="3">RD 26</strain>
    </source>
</reference>